<dbReference type="InterPro" id="IPR020053">
    <property type="entry name" value="Ribosome-bd_factorA_CS"/>
</dbReference>
<dbReference type="SUPFAM" id="SSF89919">
    <property type="entry name" value="Ribosome-binding factor A, RbfA"/>
    <property type="match status" value="1"/>
</dbReference>
<dbReference type="EMBL" id="MKFU01000002">
    <property type="protein sequence ID" value="OHY95918.1"/>
    <property type="molecule type" value="Genomic_DNA"/>
</dbReference>
<dbReference type="GO" id="GO:0043024">
    <property type="term" value="F:ribosomal small subunit binding"/>
    <property type="evidence" value="ECO:0007669"/>
    <property type="project" value="TreeGrafter"/>
</dbReference>
<feature type="compositionally biased region" description="Basic and acidic residues" evidence="4">
    <location>
        <begin position="120"/>
        <end position="130"/>
    </location>
</feature>
<sequence>MAREFSRTRRVGQQIQREIALILQREVKDPRIGMVTVSDVEVSKDLNYAKIYVTFLQLENDGDRIKEGLLGLTEAAGYIRSLLGSAMRLRVVPELRFYYDQTLVEGMRLSNLVTNTVREDKRRMAEAGRDEETDATPDDTTEDKA</sequence>
<comment type="subunit">
    <text evidence="3">Monomer. Binds 30S ribosomal subunits, but not 50S ribosomal subunits or 70S ribosomes.</text>
</comment>
<comment type="caution">
    <text evidence="5">The sequence shown here is derived from an EMBL/GenBank/DDBJ whole genome shotgun (WGS) entry which is preliminary data.</text>
</comment>
<keyword evidence="1 3" id="KW-0963">Cytoplasm</keyword>
<dbReference type="PANTHER" id="PTHR33515">
    <property type="entry name" value="RIBOSOME-BINDING FACTOR A, CHLOROPLASTIC-RELATED"/>
    <property type="match status" value="1"/>
</dbReference>
<dbReference type="Proteomes" id="UP000233467">
    <property type="component" value="Unassembled WGS sequence"/>
</dbReference>
<comment type="function">
    <text evidence="3">One of several proteins that assist in the late maturation steps of the functional core of the 30S ribosomal subunit. Associates with free 30S ribosomal subunits (but not with 30S subunits that are part of 70S ribosomes or polysomes). Required for efficient processing of 16S rRNA. May interact with the 5'-terminal helix region of 16S rRNA.</text>
</comment>
<comment type="subcellular location">
    <subcellularLocation>
        <location evidence="3">Cytoplasm</location>
    </subcellularLocation>
</comment>
<feature type="compositionally biased region" description="Acidic residues" evidence="4">
    <location>
        <begin position="131"/>
        <end position="145"/>
    </location>
</feature>
<evidence type="ECO:0000256" key="2">
    <source>
        <dbReference type="ARBA" id="ARBA00022517"/>
    </source>
</evidence>
<keyword evidence="2 3" id="KW-0690">Ribosome biogenesis</keyword>
<dbReference type="GO" id="GO:0030490">
    <property type="term" value="P:maturation of SSU-rRNA"/>
    <property type="evidence" value="ECO:0007669"/>
    <property type="project" value="UniProtKB-UniRule"/>
</dbReference>
<dbReference type="GO" id="GO:0005829">
    <property type="term" value="C:cytosol"/>
    <property type="evidence" value="ECO:0007669"/>
    <property type="project" value="TreeGrafter"/>
</dbReference>
<dbReference type="AlphaFoldDB" id="A0A1S2D6V6"/>
<dbReference type="HAMAP" id="MF_00003">
    <property type="entry name" value="RbfA"/>
    <property type="match status" value="1"/>
</dbReference>
<dbReference type="EMBL" id="NQMM01000048">
    <property type="protein sequence ID" value="PKQ74471.1"/>
    <property type="molecule type" value="Genomic_DNA"/>
</dbReference>
<evidence type="ECO:0000313" key="10">
    <source>
        <dbReference type="Proteomes" id="UP000233526"/>
    </source>
</evidence>
<dbReference type="STRING" id="646.BJD16_08315"/>
<evidence type="ECO:0000256" key="3">
    <source>
        <dbReference type="HAMAP-Rule" id="MF_00003"/>
    </source>
</evidence>
<gene>
    <name evidence="3 6" type="primary">rbfA</name>
    <name evidence="6" type="ORF">AOX56_08595</name>
    <name evidence="5" type="ORF">BJD16_08315</name>
    <name evidence="7" type="ORF">CJP16_17440</name>
</gene>
<accession>A0A1S2D6V6</accession>
<feature type="region of interest" description="Disordered" evidence="4">
    <location>
        <begin position="120"/>
        <end position="145"/>
    </location>
</feature>
<dbReference type="NCBIfam" id="TIGR00082">
    <property type="entry name" value="rbfA"/>
    <property type="match status" value="1"/>
</dbReference>
<evidence type="ECO:0000256" key="4">
    <source>
        <dbReference type="SAM" id="MobiDB-lite"/>
    </source>
</evidence>
<dbReference type="InterPro" id="IPR023799">
    <property type="entry name" value="RbfA_dom_sf"/>
</dbReference>
<dbReference type="GeneID" id="58920634"/>
<dbReference type="Pfam" id="PF02033">
    <property type="entry name" value="RBFA"/>
    <property type="match status" value="1"/>
</dbReference>
<evidence type="ECO:0000313" key="8">
    <source>
        <dbReference type="Proteomes" id="UP000179934"/>
    </source>
</evidence>
<dbReference type="Gene3D" id="3.30.300.20">
    <property type="match status" value="1"/>
</dbReference>
<name>A0A1S2D6V6_AERSO</name>
<evidence type="ECO:0000313" key="5">
    <source>
        <dbReference type="EMBL" id="OHY95918.1"/>
    </source>
</evidence>
<dbReference type="FunFam" id="3.30.300.20:FF:000007">
    <property type="entry name" value="Ribosome-binding factor A"/>
    <property type="match status" value="1"/>
</dbReference>
<dbReference type="Proteomes" id="UP000179934">
    <property type="component" value="Unassembled WGS sequence"/>
</dbReference>
<keyword evidence="9" id="KW-1185">Reference proteome</keyword>
<evidence type="ECO:0000313" key="9">
    <source>
        <dbReference type="Proteomes" id="UP000233467"/>
    </source>
</evidence>
<dbReference type="EMBL" id="LJZX01000100">
    <property type="protein sequence ID" value="PKQ71262.1"/>
    <property type="molecule type" value="Genomic_DNA"/>
</dbReference>
<dbReference type="InterPro" id="IPR015946">
    <property type="entry name" value="KH_dom-like_a/b"/>
</dbReference>
<evidence type="ECO:0000313" key="6">
    <source>
        <dbReference type="EMBL" id="PKQ71262.1"/>
    </source>
</evidence>
<proteinExistence type="inferred from homology"/>
<organism evidence="5 8">
    <name type="scientific">Aeromonas sobria</name>
    <dbReference type="NCBI Taxonomy" id="646"/>
    <lineage>
        <taxon>Bacteria</taxon>
        <taxon>Pseudomonadati</taxon>
        <taxon>Pseudomonadota</taxon>
        <taxon>Gammaproteobacteria</taxon>
        <taxon>Aeromonadales</taxon>
        <taxon>Aeromonadaceae</taxon>
        <taxon>Aeromonas</taxon>
    </lineage>
</organism>
<dbReference type="RefSeq" id="WP_042018165.1">
    <property type="nucleotide sequence ID" value="NZ_CAMTHQ010000008.1"/>
</dbReference>
<dbReference type="PROSITE" id="PS01319">
    <property type="entry name" value="RBFA"/>
    <property type="match status" value="1"/>
</dbReference>
<reference evidence="5 8" key="1">
    <citation type="submission" date="2016-09" db="EMBL/GenBank/DDBJ databases">
        <title>Draft Genome Sequence of Aeromonas sobria Strain 08005, Isolated from Sick Rana catesbeiana.</title>
        <authorList>
            <person name="Yang Q."/>
        </authorList>
    </citation>
    <scope>NUCLEOTIDE SEQUENCE [LARGE SCALE GENOMIC DNA]</scope>
    <source>
        <strain evidence="5 8">08005</strain>
    </source>
</reference>
<reference evidence="9 10" key="2">
    <citation type="journal article" date="2017" name="Front. Microbiol.">
        <title>Strong Genomic and Phenotypic Heterogeneity in the Aeromonas sobria Species Complex.</title>
        <authorList>
            <person name="Gauthier J."/>
            <person name="Vincent A.T."/>
            <person name="Charette S.J."/>
            <person name="Derome N."/>
        </authorList>
    </citation>
    <scope>NUCLEOTIDE SEQUENCE [LARGE SCALE GENOMIC DNA]</scope>
    <source>
        <strain evidence="6 10">JF2635</strain>
        <strain evidence="7 9">TM18</strain>
    </source>
</reference>
<evidence type="ECO:0000313" key="7">
    <source>
        <dbReference type="EMBL" id="PKQ74471.1"/>
    </source>
</evidence>
<dbReference type="PANTHER" id="PTHR33515:SF1">
    <property type="entry name" value="RIBOSOME-BINDING FACTOR A, CHLOROPLASTIC-RELATED"/>
    <property type="match status" value="1"/>
</dbReference>
<dbReference type="Proteomes" id="UP000233526">
    <property type="component" value="Unassembled WGS sequence"/>
</dbReference>
<dbReference type="InterPro" id="IPR000238">
    <property type="entry name" value="RbfA"/>
</dbReference>
<protein>
    <recommendedName>
        <fullName evidence="3">Ribosome-binding factor A</fullName>
    </recommendedName>
</protein>
<dbReference type="OrthoDB" id="307788at2"/>
<comment type="similarity">
    <text evidence="3">Belongs to the RbfA family.</text>
</comment>
<evidence type="ECO:0000256" key="1">
    <source>
        <dbReference type="ARBA" id="ARBA00022490"/>
    </source>
</evidence>